<accession>A0A242BCE8</accession>
<dbReference type="NCBIfam" id="TIGR03608">
    <property type="entry name" value="L_ocin_972_ABC"/>
    <property type="match status" value="1"/>
</dbReference>
<dbReference type="Pfam" id="PF00005">
    <property type="entry name" value="ABC_tran"/>
    <property type="match status" value="1"/>
</dbReference>
<dbReference type="GO" id="GO:0016887">
    <property type="term" value="F:ATP hydrolysis activity"/>
    <property type="evidence" value="ECO:0007669"/>
    <property type="project" value="InterPro"/>
</dbReference>
<dbReference type="EMBL" id="NGKW01000006">
    <property type="protein sequence ID" value="OTN92840.1"/>
    <property type="molecule type" value="Genomic_DNA"/>
</dbReference>
<gene>
    <name evidence="4" type="ORF">A5810_002725</name>
</gene>
<evidence type="ECO:0000256" key="1">
    <source>
        <dbReference type="ARBA" id="ARBA00022741"/>
    </source>
</evidence>
<dbReference type="SMART" id="SM00382">
    <property type="entry name" value="AAA"/>
    <property type="match status" value="1"/>
</dbReference>
<feature type="domain" description="ABC transporter" evidence="3">
    <location>
        <begin position="5"/>
        <end position="226"/>
    </location>
</feature>
<evidence type="ECO:0000313" key="5">
    <source>
        <dbReference type="Proteomes" id="UP000194885"/>
    </source>
</evidence>
<dbReference type="AlphaFoldDB" id="A0A242BCE8"/>
<keyword evidence="1" id="KW-0547">Nucleotide-binding</keyword>
<keyword evidence="2 4" id="KW-0067">ATP-binding</keyword>
<organism evidence="4 5">
    <name type="scientific">Enterococcus faecium</name>
    <name type="common">Streptococcus faecium</name>
    <dbReference type="NCBI Taxonomy" id="1352"/>
    <lineage>
        <taxon>Bacteria</taxon>
        <taxon>Bacillati</taxon>
        <taxon>Bacillota</taxon>
        <taxon>Bacilli</taxon>
        <taxon>Lactobacillales</taxon>
        <taxon>Enterococcaceae</taxon>
        <taxon>Enterococcus</taxon>
    </lineage>
</organism>
<comment type="caution">
    <text evidence="4">The sequence shown here is derived from an EMBL/GenBank/DDBJ whole genome shotgun (WGS) entry which is preliminary data.</text>
</comment>
<reference evidence="4 5" key="1">
    <citation type="submission" date="2017-05" db="EMBL/GenBank/DDBJ databases">
        <title>The Genome Sequence of Enterococcus faecium 7H8_DIV0219.</title>
        <authorList>
            <consortium name="The Broad Institute Genomics Platform"/>
            <consortium name="The Broad Institute Genomic Center for Infectious Diseases"/>
            <person name="Earl A."/>
            <person name="Manson A."/>
            <person name="Schwartman J."/>
            <person name="Gilmore M."/>
            <person name="Abouelleil A."/>
            <person name="Cao P."/>
            <person name="Chapman S."/>
            <person name="Cusick C."/>
            <person name="Shea T."/>
            <person name="Young S."/>
            <person name="Neafsey D."/>
            <person name="Nusbaum C."/>
            <person name="Birren B."/>
        </authorList>
    </citation>
    <scope>NUCLEOTIDE SEQUENCE [LARGE SCALE GENOMIC DNA]</scope>
    <source>
        <strain evidence="4 5">7H8_DIV0219</strain>
    </source>
</reference>
<dbReference type="PANTHER" id="PTHR42798:SF4">
    <property type="entry name" value="ABC TRANSPORTER DOMAIN-CONTAINING PROTEIN"/>
    <property type="match status" value="1"/>
</dbReference>
<dbReference type="Proteomes" id="UP000194885">
    <property type="component" value="Unassembled WGS sequence"/>
</dbReference>
<dbReference type="RefSeq" id="WP_086323792.1">
    <property type="nucleotide sequence ID" value="NZ_NGKW01000006.1"/>
</dbReference>
<dbReference type="InterPro" id="IPR019895">
    <property type="entry name" value="L_ocin_972_ABC"/>
</dbReference>
<dbReference type="InterPro" id="IPR003439">
    <property type="entry name" value="ABC_transporter-like_ATP-bd"/>
</dbReference>
<evidence type="ECO:0000313" key="4">
    <source>
        <dbReference type="EMBL" id="OTN92840.1"/>
    </source>
</evidence>
<dbReference type="PANTHER" id="PTHR42798">
    <property type="entry name" value="LIPOPROTEIN-RELEASING SYSTEM ATP-BINDING PROTEIN LOLD"/>
    <property type="match status" value="1"/>
</dbReference>
<sequence>MEPWIVIKGAKKIIRNKTILHLDRFTADTGDLVTVVGESGAGKSTLLNILGLNDRFSSGQFYLFDQETKQLTGREKRLIKRNTISFLFQDFGLIEYETIDFNLDIGLKFSNLNASDKRTAKYEALKKVNINKKLSTPIYTLSGGEKQRIACARVLLKNSKIILADEPTGSLDKRNKEQVVEILSQQASQGVLVIVVTHDPYLTKVGNKKIMLYGTNKKSTFFPIKTPKNV</sequence>
<dbReference type="PROSITE" id="PS50893">
    <property type="entry name" value="ABC_TRANSPORTER_2"/>
    <property type="match status" value="1"/>
</dbReference>
<name>A0A242BCE8_ENTFC</name>
<dbReference type="InterPro" id="IPR003593">
    <property type="entry name" value="AAA+_ATPase"/>
</dbReference>
<dbReference type="SUPFAM" id="SSF52540">
    <property type="entry name" value="P-loop containing nucleoside triphosphate hydrolases"/>
    <property type="match status" value="1"/>
</dbReference>
<dbReference type="Gene3D" id="3.40.50.300">
    <property type="entry name" value="P-loop containing nucleotide triphosphate hydrolases"/>
    <property type="match status" value="1"/>
</dbReference>
<evidence type="ECO:0000256" key="2">
    <source>
        <dbReference type="ARBA" id="ARBA00022840"/>
    </source>
</evidence>
<dbReference type="InterPro" id="IPR027417">
    <property type="entry name" value="P-loop_NTPase"/>
</dbReference>
<dbReference type="GO" id="GO:0005524">
    <property type="term" value="F:ATP binding"/>
    <property type="evidence" value="ECO:0007669"/>
    <property type="project" value="UniProtKB-KW"/>
</dbReference>
<protein>
    <submittedName>
        <fullName evidence="4">ABC transporter ATP-binding protein</fullName>
    </submittedName>
</protein>
<proteinExistence type="predicted"/>
<evidence type="ECO:0000259" key="3">
    <source>
        <dbReference type="PROSITE" id="PS50893"/>
    </source>
</evidence>